<evidence type="ECO:0000256" key="2">
    <source>
        <dbReference type="ARBA" id="ARBA00022701"/>
    </source>
</evidence>
<dbReference type="PRINTS" id="PR01519">
    <property type="entry name" value="EPSLNTUBULIN"/>
</dbReference>
<dbReference type="EMBL" id="KI925155">
    <property type="protein sequence ID" value="ETW15634.1"/>
    <property type="molecule type" value="Genomic_DNA"/>
</dbReference>
<dbReference type="InterPro" id="IPR018316">
    <property type="entry name" value="Tubulin/FtsZ_2-layer-sand-dom"/>
</dbReference>
<dbReference type="Proteomes" id="UP000030690">
    <property type="component" value="Unassembled WGS sequence"/>
</dbReference>
<organism evidence="8 9">
    <name type="scientific">Plasmodium falciparum Vietnam Oak-Knoll</name>
    <name type="common">FVO</name>
    <dbReference type="NCBI Taxonomy" id="1036723"/>
    <lineage>
        <taxon>Eukaryota</taxon>
        <taxon>Sar</taxon>
        <taxon>Alveolata</taxon>
        <taxon>Apicomplexa</taxon>
        <taxon>Aconoidasida</taxon>
        <taxon>Haemosporida</taxon>
        <taxon>Plasmodiidae</taxon>
        <taxon>Plasmodium</taxon>
        <taxon>Plasmodium (Laverania)</taxon>
    </lineage>
</organism>
<evidence type="ECO:0000313" key="9">
    <source>
        <dbReference type="Proteomes" id="UP000030690"/>
    </source>
</evidence>
<dbReference type="InterPro" id="IPR023123">
    <property type="entry name" value="Tubulin_C"/>
</dbReference>
<dbReference type="InterPro" id="IPR017975">
    <property type="entry name" value="Tubulin_CS"/>
</dbReference>
<evidence type="ECO:0000256" key="4">
    <source>
        <dbReference type="ARBA" id="ARBA00023134"/>
    </source>
</evidence>
<gene>
    <name evidence="8" type="ORF">PFFVO_05414</name>
</gene>
<evidence type="ECO:0000256" key="1">
    <source>
        <dbReference type="ARBA" id="ARBA00009636"/>
    </source>
</evidence>
<dbReference type="SMART" id="SM00865">
    <property type="entry name" value="Tubulin_C"/>
    <property type="match status" value="1"/>
</dbReference>
<dbReference type="GO" id="GO:0005525">
    <property type="term" value="F:GTP binding"/>
    <property type="evidence" value="ECO:0007669"/>
    <property type="project" value="UniProtKB-UniRule"/>
</dbReference>
<dbReference type="InterPro" id="IPR003008">
    <property type="entry name" value="Tubulin_FtsZ_GTPase"/>
</dbReference>
<dbReference type="PANTHER" id="PTHR11588">
    <property type="entry name" value="TUBULIN"/>
    <property type="match status" value="1"/>
</dbReference>
<dbReference type="Gene3D" id="3.40.50.1440">
    <property type="entry name" value="Tubulin/FtsZ, GTPase domain"/>
    <property type="match status" value="1"/>
</dbReference>
<dbReference type="Pfam" id="PF00091">
    <property type="entry name" value="Tubulin"/>
    <property type="match status" value="1"/>
</dbReference>
<dbReference type="SMART" id="SM00864">
    <property type="entry name" value="Tubulin"/>
    <property type="match status" value="1"/>
</dbReference>
<evidence type="ECO:0000313" key="8">
    <source>
        <dbReference type="EMBL" id="ETW15634.1"/>
    </source>
</evidence>
<dbReference type="GO" id="GO:0007017">
    <property type="term" value="P:microtubule-based process"/>
    <property type="evidence" value="ECO:0007669"/>
    <property type="project" value="InterPro"/>
</dbReference>
<dbReference type="PROSITE" id="PS00227">
    <property type="entry name" value="TUBULIN"/>
    <property type="match status" value="1"/>
</dbReference>
<evidence type="ECO:0000259" key="7">
    <source>
        <dbReference type="SMART" id="SM00865"/>
    </source>
</evidence>
<dbReference type="CDD" id="cd02190">
    <property type="entry name" value="epsilon_tubulin"/>
    <property type="match status" value="1"/>
</dbReference>
<dbReference type="Pfam" id="PF03953">
    <property type="entry name" value="Tubulin_C"/>
    <property type="match status" value="1"/>
</dbReference>
<evidence type="ECO:0000259" key="6">
    <source>
        <dbReference type="SMART" id="SM00864"/>
    </source>
</evidence>
<proteinExistence type="inferred from homology"/>
<dbReference type="OrthoDB" id="1662883at2759"/>
<accession>A0A024UZH8</accession>
<reference evidence="8 9" key="1">
    <citation type="submission" date="2013-02" db="EMBL/GenBank/DDBJ databases">
        <title>The Genome Annotation of Plasmodium falciparum Vietnam Oak-Knoll (FVO).</title>
        <authorList>
            <consortium name="The Broad Institute Genome Sequencing Platform"/>
            <consortium name="The Broad Institute Genome Sequencing Center for Infectious Disease"/>
            <person name="Neafsey D."/>
            <person name="Hoffman S."/>
            <person name="Volkman S."/>
            <person name="Rosenthal P."/>
            <person name="Walker B."/>
            <person name="Young S.K."/>
            <person name="Zeng Q."/>
            <person name="Gargeya S."/>
            <person name="Fitzgerald M."/>
            <person name="Haas B."/>
            <person name="Abouelleil A."/>
            <person name="Allen A.W."/>
            <person name="Alvarado L."/>
            <person name="Arachchi H.M."/>
            <person name="Berlin A.M."/>
            <person name="Chapman S.B."/>
            <person name="Gainer-Dewar J."/>
            <person name="Goldberg J."/>
            <person name="Griggs A."/>
            <person name="Gujja S."/>
            <person name="Hansen M."/>
            <person name="Howarth C."/>
            <person name="Imamovic A."/>
            <person name="Ireland A."/>
            <person name="Larimer J."/>
            <person name="McCowan C."/>
            <person name="Murphy C."/>
            <person name="Pearson M."/>
            <person name="Poon T.W."/>
            <person name="Priest M."/>
            <person name="Roberts A."/>
            <person name="Saif S."/>
            <person name="Shea T."/>
            <person name="Sisk P."/>
            <person name="Sykes S."/>
            <person name="Wortman J."/>
            <person name="Nusbaum C."/>
            <person name="Birren B."/>
        </authorList>
    </citation>
    <scope>NUCLEOTIDE SEQUENCE [LARGE SCALE GENOMIC DNA]</scope>
    <source>
        <strain evidence="9">Vietnam Oak-Knoll (FVO)</strain>
    </source>
</reference>
<sequence length="519" mass="59610">MVREIIFLHVGQCGNQLGHEFWSVAIKEQLNKKLNDKKECLNKNIFLNDSMSSFFFEELKENNNCSKKENLKARAILIDTETGVANEIMKSTISPYIDENNIFTQQSGAGNNWSQGYMYYGKMYENIIDNIIRRNVEKCDSLQSFYITSSLGGGTGSGLGSYILEMLSDTFREIKFSNCVFPSVCDDVITSPYNSFFALNKIHEFSNCVLPVSNDALLNILNSKKLREIDKTVKNNNINSVNDKNTSIVKNDYSKMNNIVANVILNLTSSMRFEGSLNVDINEICTNLIPYPFFNFLLSSLSPCIESESIRTFDHLFKNVLSQNNQMLIANPKDGLSLSMAFLVRGNINISDVTKNVLLIKNNLNILKYNKDATKIGICNVSPLNQPYSLLCLINSCEIRNTFLQILERFNKLFKRKAHLHHYLEYLSMDDILEFKEKIQNLIFEYSYIQKNLFCSPKFLNEKAINMLGYDICEESDVHVTNKDNTDLDITVCPYYLKSKLKKYDKTVNWFDFKNKPII</sequence>
<reference evidence="8 9" key="2">
    <citation type="submission" date="2013-02" db="EMBL/GenBank/DDBJ databases">
        <title>The Genome Sequence of Plasmodium falciparum Vietnam Oak-Knoll (FVO).</title>
        <authorList>
            <consortium name="The Broad Institute Genome Sequencing Platform"/>
            <consortium name="The Broad Institute Genome Sequencing Center for Infectious Disease"/>
            <person name="Neafsey D."/>
            <person name="Cheeseman I."/>
            <person name="Volkman S."/>
            <person name="Adams J."/>
            <person name="Walker B."/>
            <person name="Young S.K."/>
            <person name="Zeng Q."/>
            <person name="Gargeya S."/>
            <person name="Fitzgerald M."/>
            <person name="Haas B."/>
            <person name="Abouelleil A."/>
            <person name="Alvarado L."/>
            <person name="Arachchi H.M."/>
            <person name="Berlin A.M."/>
            <person name="Chapman S.B."/>
            <person name="Dewar J."/>
            <person name="Goldberg J."/>
            <person name="Griggs A."/>
            <person name="Gujja S."/>
            <person name="Hansen M."/>
            <person name="Howarth C."/>
            <person name="Imamovic A."/>
            <person name="Larimer J."/>
            <person name="McCowan C."/>
            <person name="Murphy C."/>
            <person name="Neiman D."/>
            <person name="Pearson M."/>
            <person name="Priest M."/>
            <person name="Roberts A."/>
            <person name="Saif S."/>
            <person name="Shea T."/>
            <person name="Sisk P."/>
            <person name="Sykes S."/>
            <person name="Wortman J."/>
            <person name="Nusbaum C."/>
            <person name="Birren B."/>
        </authorList>
    </citation>
    <scope>NUCLEOTIDE SEQUENCE [LARGE SCALE GENOMIC DNA]</scope>
    <source>
        <strain evidence="9">Vietnam Oak-Knoll (FVO)</strain>
    </source>
</reference>
<dbReference type="InterPro" id="IPR000217">
    <property type="entry name" value="Tubulin"/>
</dbReference>
<comment type="similarity">
    <text evidence="1 5">Belongs to the tubulin family.</text>
</comment>
<dbReference type="SUPFAM" id="SSF52490">
    <property type="entry name" value="Tubulin nucleotide-binding domain-like"/>
    <property type="match status" value="1"/>
</dbReference>
<evidence type="ECO:0000256" key="3">
    <source>
        <dbReference type="ARBA" id="ARBA00022741"/>
    </source>
</evidence>
<dbReference type="FunFam" id="3.40.50.1440:FF:000038">
    <property type="entry name" value="Tubulin epsilon chain"/>
    <property type="match status" value="1"/>
</dbReference>
<dbReference type="SMR" id="A0A024UZH8"/>
<dbReference type="FunFam" id="1.10.287.600:FF:000007">
    <property type="entry name" value="tubulin epsilon chain"/>
    <property type="match status" value="1"/>
</dbReference>
<dbReference type="PRINTS" id="PR01161">
    <property type="entry name" value="TUBULIN"/>
</dbReference>
<keyword evidence="3 5" id="KW-0547">Nucleotide-binding</keyword>
<dbReference type="SUPFAM" id="SSF55307">
    <property type="entry name" value="Tubulin C-terminal domain-like"/>
    <property type="match status" value="1"/>
</dbReference>
<dbReference type="GO" id="GO:0005874">
    <property type="term" value="C:microtubule"/>
    <property type="evidence" value="ECO:0007669"/>
    <property type="project" value="UniProtKB-KW"/>
</dbReference>
<dbReference type="InterPro" id="IPR036525">
    <property type="entry name" value="Tubulin/FtsZ_GTPase_sf"/>
</dbReference>
<dbReference type="InterPro" id="IPR004057">
    <property type="entry name" value="Epsilon_tubulin"/>
</dbReference>
<evidence type="ECO:0000256" key="5">
    <source>
        <dbReference type="RuleBase" id="RU000352"/>
    </source>
</evidence>
<keyword evidence="2 5" id="KW-0493">Microtubule</keyword>
<evidence type="ECO:0008006" key="10">
    <source>
        <dbReference type="Google" id="ProtNLM"/>
    </source>
</evidence>
<protein>
    <recommendedName>
        <fullName evidence="10">Tubulin/FtsZ GTPase domain-containing protein</fullName>
    </recommendedName>
</protein>
<keyword evidence="4 5" id="KW-0342">GTP-binding</keyword>
<dbReference type="InterPro" id="IPR008280">
    <property type="entry name" value="Tub_FtsZ_C"/>
</dbReference>
<name>A0A024UZH8_PLAFA</name>
<dbReference type="AlphaFoldDB" id="A0A024UZH8"/>
<feature type="domain" description="Tubulin/FtsZ GTPase" evidence="6">
    <location>
        <begin position="59"/>
        <end position="275"/>
    </location>
</feature>
<dbReference type="Gene3D" id="1.10.287.600">
    <property type="entry name" value="Helix hairpin bin"/>
    <property type="match status" value="1"/>
</dbReference>
<feature type="domain" description="Tubulin/FtsZ 2-layer sandwich" evidence="7">
    <location>
        <begin position="277"/>
        <end position="408"/>
    </location>
</feature>